<dbReference type="Proteomes" id="UP000236520">
    <property type="component" value="Unassembled WGS sequence"/>
</dbReference>
<evidence type="ECO:0000313" key="5">
    <source>
        <dbReference type="Proteomes" id="UP000236520"/>
    </source>
</evidence>
<dbReference type="InterPro" id="IPR009057">
    <property type="entry name" value="Homeodomain-like_sf"/>
</dbReference>
<dbReference type="EMBL" id="LJIW01000002">
    <property type="protein sequence ID" value="PNG93408.1"/>
    <property type="molecule type" value="Genomic_DNA"/>
</dbReference>
<keyword evidence="5" id="KW-1185">Reference proteome</keyword>
<comment type="caution">
    <text evidence="4">The sequence shown here is derived from an EMBL/GenBank/DDBJ whole genome shotgun (WGS) entry which is preliminary data.</text>
</comment>
<dbReference type="Gene3D" id="1.10.357.10">
    <property type="entry name" value="Tetracycline Repressor, domain 2"/>
    <property type="match status" value="1"/>
</dbReference>
<evidence type="ECO:0000259" key="3">
    <source>
        <dbReference type="PROSITE" id="PS50977"/>
    </source>
</evidence>
<protein>
    <recommendedName>
        <fullName evidence="3">HTH tetR-type domain-containing protein</fullName>
    </recommendedName>
</protein>
<dbReference type="GO" id="GO:0003677">
    <property type="term" value="F:DNA binding"/>
    <property type="evidence" value="ECO:0007669"/>
    <property type="project" value="UniProtKB-UniRule"/>
</dbReference>
<dbReference type="Pfam" id="PF00440">
    <property type="entry name" value="TetR_N"/>
    <property type="match status" value="1"/>
</dbReference>
<dbReference type="AlphaFoldDB" id="A0A2J7YZE4"/>
<dbReference type="InterPro" id="IPR050692">
    <property type="entry name" value="HTH_transcr_repressor_FabR"/>
</dbReference>
<evidence type="ECO:0000313" key="4">
    <source>
        <dbReference type="EMBL" id="PNG93408.1"/>
    </source>
</evidence>
<evidence type="ECO:0000256" key="2">
    <source>
        <dbReference type="PROSITE-ProRule" id="PRU00335"/>
    </source>
</evidence>
<dbReference type="PANTHER" id="PTHR47752">
    <property type="entry name" value="HTH-TYPE TRANSCRIPTIONAL REPRESSOR FABR"/>
    <property type="match status" value="1"/>
</dbReference>
<organism evidence="4 5">
    <name type="scientific">Streptomyces malaysiensis</name>
    <dbReference type="NCBI Taxonomy" id="92644"/>
    <lineage>
        <taxon>Bacteria</taxon>
        <taxon>Bacillati</taxon>
        <taxon>Actinomycetota</taxon>
        <taxon>Actinomycetes</taxon>
        <taxon>Kitasatosporales</taxon>
        <taxon>Streptomycetaceae</taxon>
        <taxon>Streptomyces</taxon>
        <taxon>Streptomyces violaceusniger group</taxon>
    </lineage>
</organism>
<dbReference type="Gene3D" id="1.10.10.60">
    <property type="entry name" value="Homeodomain-like"/>
    <property type="match status" value="1"/>
</dbReference>
<dbReference type="PANTHER" id="PTHR47752:SF1">
    <property type="entry name" value="HTH-TYPE TRANSCRIPTIONAL REPRESSOR FABR"/>
    <property type="match status" value="1"/>
</dbReference>
<dbReference type="PROSITE" id="PS50977">
    <property type="entry name" value="HTH_TETR_2"/>
    <property type="match status" value="1"/>
</dbReference>
<reference evidence="4 5" key="1">
    <citation type="submission" date="2015-09" db="EMBL/GenBank/DDBJ databases">
        <title>Genome sequence, genome mining and natural product profiling of a biocontrol bacterium Streptomyces malaysiensis F913.</title>
        <authorList>
            <person name="Xu Y."/>
            <person name="Wei J."/>
            <person name="Xie J."/>
            <person name="Li T."/>
            <person name="Zhou Z."/>
        </authorList>
    </citation>
    <scope>NUCLEOTIDE SEQUENCE [LARGE SCALE GENOMIC DNA]</scope>
    <source>
        <strain evidence="4 5">F913</strain>
    </source>
</reference>
<dbReference type="SUPFAM" id="SSF46689">
    <property type="entry name" value="Homeodomain-like"/>
    <property type="match status" value="1"/>
</dbReference>
<proteinExistence type="predicted"/>
<accession>A0A2J7YZE4</accession>
<name>A0A2J7YZE4_STRMQ</name>
<feature type="DNA-binding region" description="H-T-H motif" evidence="2">
    <location>
        <begin position="36"/>
        <end position="55"/>
    </location>
</feature>
<feature type="domain" description="HTH tetR-type" evidence="3">
    <location>
        <begin position="13"/>
        <end position="73"/>
    </location>
</feature>
<dbReference type="InterPro" id="IPR001647">
    <property type="entry name" value="HTH_TetR"/>
</dbReference>
<sequence length="244" mass="26023">MSHRCGVRQAQKEKTRRALLDAALRLLEDQSLSSLGLREVTRAVGVAPAAFYRHFRDLSDLGVALVEESLGSLHHMIGAILAGQDGDVERIDATVAAVADHVRRYPAHIRFIARERHGGVRAVREAIAAELDRFADEVATDFCPRLSAEDWPPEDVRMLAELYVDHMVMTATAFLEAQAEHPGAAGASGASGASGAADVEDAVGPAGAADAAGAAGAEDERRVAATARKQLLLISLGRHHWRDG</sequence>
<gene>
    <name evidence="4" type="ORF">SMF913_28873</name>
</gene>
<keyword evidence="1 2" id="KW-0238">DNA-binding</keyword>
<evidence type="ECO:0000256" key="1">
    <source>
        <dbReference type="ARBA" id="ARBA00023125"/>
    </source>
</evidence>
<dbReference type="RefSeq" id="WP_102937494.1">
    <property type="nucleotide sequence ID" value="NZ_LJIW01000002.1"/>
</dbReference>